<dbReference type="InterPro" id="IPR027918">
    <property type="entry name" value="HYLS1_C_dom"/>
</dbReference>
<evidence type="ECO:0000256" key="8">
    <source>
        <dbReference type="SAM" id="MobiDB-lite"/>
    </source>
</evidence>
<dbReference type="OrthoDB" id="6343432at2759"/>
<evidence type="ECO:0000256" key="1">
    <source>
        <dbReference type="ARBA" id="ARBA00004114"/>
    </source>
</evidence>
<dbReference type="PANTHER" id="PTHR34174:SF1">
    <property type="entry name" value="CENTRIOLAR AND CILIOGENESIS-ASSOCIATED PROTEIN HYLS1"/>
    <property type="match status" value="1"/>
</dbReference>
<proteinExistence type="inferred from homology"/>
<feature type="region of interest" description="Disordered" evidence="8">
    <location>
        <begin position="1"/>
        <end position="49"/>
    </location>
</feature>
<keyword evidence="11" id="KW-1185">Reference proteome</keyword>
<protein>
    <recommendedName>
        <fullName evidence="9">Centriolar and ciliogenesis-associated protein HYLS1 C-terminal domain-containing protein</fullName>
    </recommendedName>
</protein>
<sequence>MDQRSLSTTSRSDGSWGSSQSLGSTRTRIIAPMRDRKGEPIGNQQVFRPSVFLDGSFRSTCATTDRKLSPFDDMESTAESTTSSERKLERDIEQREERAKPRVTKSVLYESREPQNYFSPKRSDPVKLYHQYEAYWKAHGIPGDDPRKELRWNIRSMLMTKDYETPVPAKGFAYPAEYKDGKRIPRPRRWSSQDTLDDFTSDFSSATSSKSGSTIQSNWTPPPPSSFRRPERNIYKLMFGKP</sequence>
<feature type="region of interest" description="Disordered" evidence="8">
    <location>
        <begin position="63"/>
        <end position="104"/>
    </location>
</feature>
<evidence type="ECO:0000256" key="4">
    <source>
        <dbReference type="ARBA" id="ARBA00022490"/>
    </source>
</evidence>
<feature type="compositionally biased region" description="Basic and acidic residues" evidence="8">
    <location>
        <begin position="84"/>
        <end position="100"/>
    </location>
</feature>
<keyword evidence="6" id="KW-0206">Cytoskeleton</keyword>
<keyword evidence="4" id="KW-0963">Cytoplasm</keyword>
<dbReference type="PANTHER" id="PTHR34174">
    <property type="entry name" value="HYDROLETHALUS SYNDROME PROTEIN 1"/>
    <property type="match status" value="1"/>
</dbReference>
<name>A0A1D1W1Z8_RAMVA</name>
<dbReference type="GO" id="GO:0060271">
    <property type="term" value="P:cilium assembly"/>
    <property type="evidence" value="ECO:0007669"/>
    <property type="project" value="TreeGrafter"/>
</dbReference>
<reference evidence="10 11" key="1">
    <citation type="journal article" date="2016" name="Nat. Commun.">
        <title>Extremotolerant tardigrade genome and improved radiotolerance of human cultured cells by tardigrade-unique protein.</title>
        <authorList>
            <person name="Hashimoto T."/>
            <person name="Horikawa D.D."/>
            <person name="Saito Y."/>
            <person name="Kuwahara H."/>
            <person name="Kozuka-Hata H."/>
            <person name="Shin-I T."/>
            <person name="Minakuchi Y."/>
            <person name="Ohishi K."/>
            <person name="Motoyama A."/>
            <person name="Aizu T."/>
            <person name="Enomoto A."/>
            <person name="Kondo K."/>
            <person name="Tanaka S."/>
            <person name="Hara Y."/>
            <person name="Koshikawa S."/>
            <person name="Sagara H."/>
            <person name="Miura T."/>
            <person name="Yokobori S."/>
            <person name="Miyagawa K."/>
            <person name="Suzuki Y."/>
            <person name="Kubo T."/>
            <person name="Oyama M."/>
            <person name="Kohara Y."/>
            <person name="Fujiyama A."/>
            <person name="Arakawa K."/>
            <person name="Katayama T."/>
            <person name="Toyoda A."/>
            <person name="Kunieda T."/>
        </authorList>
    </citation>
    <scope>NUCLEOTIDE SEQUENCE [LARGE SCALE GENOMIC DNA]</scope>
    <source>
        <strain evidence="10 11">YOKOZUNA-1</strain>
    </source>
</reference>
<keyword evidence="5" id="KW-0970">Cilium biogenesis/degradation</keyword>
<comment type="subcellular location">
    <subcellularLocation>
        <location evidence="2">Cell projection</location>
        <location evidence="2">Cilium</location>
    </subcellularLocation>
    <subcellularLocation>
        <location evidence="1">Cytoplasm</location>
        <location evidence="1">Cytoskeleton</location>
        <location evidence="1">Microtubule organizing center</location>
        <location evidence="1">Centrosome</location>
        <location evidence="1">Centriole</location>
    </subcellularLocation>
</comment>
<comment type="similarity">
    <text evidence="3">Belongs to the HYLS1 family.</text>
</comment>
<keyword evidence="7" id="KW-0966">Cell projection</keyword>
<evidence type="ECO:0000256" key="2">
    <source>
        <dbReference type="ARBA" id="ARBA00004138"/>
    </source>
</evidence>
<evidence type="ECO:0000256" key="6">
    <source>
        <dbReference type="ARBA" id="ARBA00023212"/>
    </source>
</evidence>
<evidence type="ECO:0000256" key="5">
    <source>
        <dbReference type="ARBA" id="ARBA00022794"/>
    </source>
</evidence>
<dbReference type="Pfam" id="PF15311">
    <property type="entry name" value="HYLS1_C"/>
    <property type="match status" value="1"/>
</dbReference>
<comment type="caution">
    <text evidence="10">The sequence shown here is derived from an EMBL/GenBank/DDBJ whole genome shotgun (WGS) entry which is preliminary data.</text>
</comment>
<feature type="domain" description="Centriolar and ciliogenesis-associated protein HYLS1 C-terminal" evidence="9">
    <location>
        <begin position="120"/>
        <end position="178"/>
    </location>
</feature>
<dbReference type="EMBL" id="BDGG01000015">
    <property type="protein sequence ID" value="GAV07575.1"/>
    <property type="molecule type" value="Genomic_DNA"/>
</dbReference>
<evidence type="ECO:0000313" key="10">
    <source>
        <dbReference type="EMBL" id="GAV07575.1"/>
    </source>
</evidence>
<dbReference type="Proteomes" id="UP000186922">
    <property type="component" value="Unassembled WGS sequence"/>
</dbReference>
<evidence type="ECO:0000259" key="9">
    <source>
        <dbReference type="Pfam" id="PF15311"/>
    </source>
</evidence>
<feature type="region of interest" description="Disordered" evidence="8">
    <location>
        <begin position="178"/>
        <end position="233"/>
    </location>
</feature>
<evidence type="ECO:0000256" key="7">
    <source>
        <dbReference type="ARBA" id="ARBA00023273"/>
    </source>
</evidence>
<dbReference type="GO" id="GO:0097730">
    <property type="term" value="C:non-motile cilium"/>
    <property type="evidence" value="ECO:0007669"/>
    <property type="project" value="TreeGrafter"/>
</dbReference>
<organism evidence="10 11">
    <name type="scientific">Ramazzottius varieornatus</name>
    <name type="common">Water bear</name>
    <name type="synonym">Tardigrade</name>
    <dbReference type="NCBI Taxonomy" id="947166"/>
    <lineage>
        <taxon>Eukaryota</taxon>
        <taxon>Metazoa</taxon>
        <taxon>Ecdysozoa</taxon>
        <taxon>Tardigrada</taxon>
        <taxon>Eutardigrada</taxon>
        <taxon>Parachela</taxon>
        <taxon>Hypsibioidea</taxon>
        <taxon>Ramazzottiidae</taxon>
        <taxon>Ramazzottius</taxon>
    </lineage>
</organism>
<dbReference type="GO" id="GO:0005814">
    <property type="term" value="C:centriole"/>
    <property type="evidence" value="ECO:0007669"/>
    <property type="project" value="UniProtKB-SubCell"/>
</dbReference>
<dbReference type="InterPro" id="IPR052319">
    <property type="entry name" value="Centriolar_ciliogenesis_assoc"/>
</dbReference>
<gene>
    <name evidence="10" type="primary">RvY_17394-1</name>
    <name evidence="10" type="synonym">RvY_17394.1</name>
    <name evidence="10" type="ORF">RvY_17394</name>
</gene>
<evidence type="ECO:0000313" key="11">
    <source>
        <dbReference type="Proteomes" id="UP000186922"/>
    </source>
</evidence>
<feature type="compositionally biased region" description="Low complexity" evidence="8">
    <location>
        <begin position="201"/>
        <end position="217"/>
    </location>
</feature>
<dbReference type="AlphaFoldDB" id="A0A1D1W1Z8"/>
<feature type="compositionally biased region" description="Low complexity" evidence="8">
    <location>
        <begin position="7"/>
        <end position="25"/>
    </location>
</feature>
<accession>A0A1D1W1Z8</accession>
<evidence type="ECO:0000256" key="3">
    <source>
        <dbReference type="ARBA" id="ARBA00010091"/>
    </source>
</evidence>